<evidence type="ECO:0000313" key="9">
    <source>
        <dbReference type="Proteomes" id="UP000187203"/>
    </source>
</evidence>
<organism evidence="8 9">
    <name type="scientific">Corchorus olitorius</name>
    <dbReference type="NCBI Taxonomy" id="93759"/>
    <lineage>
        <taxon>Eukaryota</taxon>
        <taxon>Viridiplantae</taxon>
        <taxon>Streptophyta</taxon>
        <taxon>Embryophyta</taxon>
        <taxon>Tracheophyta</taxon>
        <taxon>Spermatophyta</taxon>
        <taxon>Magnoliopsida</taxon>
        <taxon>eudicotyledons</taxon>
        <taxon>Gunneridae</taxon>
        <taxon>Pentapetalae</taxon>
        <taxon>rosids</taxon>
        <taxon>malvids</taxon>
        <taxon>Malvales</taxon>
        <taxon>Malvaceae</taxon>
        <taxon>Grewioideae</taxon>
        <taxon>Apeibeae</taxon>
        <taxon>Corchorus</taxon>
    </lineage>
</organism>
<proteinExistence type="predicted"/>
<dbReference type="GO" id="GO:0140359">
    <property type="term" value="F:ABC-type transporter activity"/>
    <property type="evidence" value="ECO:0007669"/>
    <property type="project" value="InterPro"/>
</dbReference>
<dbReference type="GO" id="GO:0005886">
    <property type="term" value="C:plasma membrane"/>
    <property type="evidence" value="ECO:0007669"/>
    <property type="project" value="UniProtKB-ARBA"/>
</dbReference>
<dbReference type="Proteomes" id="UP000187203">
    <property type="component" value="Unassembled WGS sequence"/>
</dbReference>
<feature type="transmembrane region" description="Helical" evidence="6">
    <location>
        <begin position="80"/>
        <end position="101"/>
    </location>
</feature>
<comment type="caution">
    <text evidence="8">The sequence shown here is derived from an EMBL/GenBank/DDBJ whole genome shotgun (WGS) entry which is preliminary data.</text>
</comment>
<accession>A0A1R3KP95</accession>
<comment type="subcellular location">
    <subcellularLocation>
        <location evidence="1">Membrane</location>
        <topology evidence="1">Multi-pass membrane protein</topology>
    </subcellularLocation>
</comment>
<evidence type="ECO:0000256" key="5">
    <source>
        <dbReference type="ARBA" id="ARBA00023136"/>
    </source>
</evidence>
<evidence type="ECO:0000256" key="1">
    <source>
        <dbReference type="ARBA" id="ARBA00004141"/>
    </source>
</evidence>
<feature type="transmembrane region" description="Helical" evidence="6">
    <location>
        <begin position="20"/>
        <end position="42"/>
    </location>
</feature>
<name>A0A1R3KP95_9ROSI</name>
<dbReference type="AlphaFoldDB" id="A0A1R3KP95"/>
<sequence>MWRKFLAIRNLVIMKNLIKVAIEIPYLLAQTVLFVTITYGMIGYHVTAAKVFWYFYGIFFTVLYFNLLGMLLVSLTPDLAIAQALTATCYPMLNLFCGFLIPKVGLKV</sequence>
<keyword evidence="5 6" id="KW-0472">Membrane</keyword>
<dbReference type="PANTHER" id="PTHR19241">
    <property type="entry name" value="ATP-BINDING CASSETTE TRANSPORTER"/>
    <property type="match status" value="1"/>
</dbReference>
<keyword evidence="3 6" id="KW-0812">Transmembrane</keyword>
<dbReference type="InterPro" id="IPR013525">
    <property type="entry name" value="ABC2_TM"/>
</dbReference>
<evidence type="ECO:0000256" key="4">
    <source>
        <dbReference type="ARBA" id="ARBA00022989"/>
    </source>
</evidence>
<dbReference type="OrthoDB" id="66620at2759"/>
<evidence type="ECO:0000313" key="8">
    <source>
        <dbReference type="EMBL" id="OMP08902.1"/>
    </source>
</evidence>
<evidence type="ECO:0000256" key="3">
    <source>
        <dbReference type="ARBA" id="ARBA00022692"/>
    </source>
</evidence>
<evidence type="ECO:0000256" key="6">
    <source>
        <dbReference type="SAM" id="Phobius"/>
    </source>
</evidence>
<dbReference type="EMBL" id="AWUE01012557">
    <property type="protein sequence ID" value="OMP08902.1"/>
    <property type="molecule type" value="Genomic_DNA"/>
</dbReference>
<feature type="transmembrane region" description="Helical" evidence="6">
    <location>
        <begin position="54"/>
        <end position="73"/>
    </location>
</feature>
<keyword evidence="4 6" id="KW-1133">Transmembrane helix</keyword>
<keyword evidence="9" id="KW-1185">Reference proteome</keyword>
<keyword evidence="2" id="KW-0813">Transport</keyword>
<gene>
    <name evidence="8" type="ORF">COLO4_06012</name>
</gene>
<evidence type="ECO:0000256" key="2">
    <source>
        <dbReference type="ARBA" id="ARBA00022448"/>
    </source>
</evidence>
<evidence type="ECO:0000259" key="7">
    <source>
        <dbReference type="Pfam" id="PF01061"/>
    </source>
</evidence>
<protein>
    <submittedName>
        <fullName evidence="8">ABC-2 type transporter</fullName>
    </submittedName>
</protein>
<feature type="domain" description="ABC-2 type transporter transmembrane" evidence="7">
    <location>
        <begin position="17"/>
        <end position="103"/>
    </location>
</feature>
<dbReference type="STRING" id="93759.A0A1R3KP95"/>
<dbReference type="Pfam" id="PF01061">
    <property type="entry name" value="ABC2_membrane"/>
    <property type="match status" value="1"/>
</dbReference>
<reference evidence="9" key="1">
    <citation type="submission" date="2013-09" db="EMBL/GenBank/DDBJ databases">
        <title>Corchorus olitorius genome sequencing.</title>
        <authorList>
            <person name="Alam M."/>
            <person name="Haque M.S."/>
            <person name="Islam M.S."/>
            <person name="Emdad E.M."/>
            <person name="Islam M.M."/>
            <person name="Ahmed B."/>
            <person name="Halim A."/>
            <person name="Hossen Q.M.M."/>
            <person name="Hossain M.Z."/>
            <person name="Ahmed R."/>
            <person name="Khan M.M."/>
            <person name="Islam R."/>
            <person name="Rashid M.M."/>
            <person name="Khan S.A."/>
            <person name="Rahman M.S."/>
            <person name="Alam M."/>
            <person name="Yahiya A.S."/>
            <person name="Khan M.S."/>
            <person name="Azam M.S."/>
            <person name="Haque T."/>
            <person name="Lashkar M.Z.H."/>
            <person name="Akhand A.I."/>
            <person name="Morshed G."/>
            <person name="Roy S."/>
            <person name="Uddin K.S."/>
            <person name="Rabeya T."/>
            <person name="Hossain A.S."/>
            <person name="Chowdhury A."/>
            <person name="Snigdha A.R."/>
            <person name="Mortoza M.S."/>
            <person name="Matin S.A."/>
            <person name="Hoque S.M.E."/>
            <person name="Islam M.K."/>
            <person name="Roy D.K."/>
            <person name="Haider R."/>
            <person name="Moosa M.M."/>
            <person name="Elias S.M."/>
            <person name="Hasan A.M."/>
            <person name="Jahan S."/>
            <person name="Shafiuddin M."/>
            <person name="Mahmood N."/>
            <person name="Shommy N.S."/>
        </authorList>
    </citation>
    <scope>NUCLEOTIDE SEQUENCE [LARGE SCALE GENOMIC DNA]</scope>
    <source>
        <strain evidence="9">cv. O-4</strain>
    </source>
</reference>